<evidence type="ECO:0000256" key="2">
    <source>
        <dbReference type="ARBA" id="ARBA00022692"/>
    </source>
</evidence>
<protein>
    <recommendedName>
        <fullName evidence="6">G-protein coupled receptors family 2 profile 2 domain-containing protein</fullName>
    </recommendedName>
</protein>
<evidence type="ECO:0000259" key="6">
    <source>
        <dbReference type="PROSITE" id="PS50261"/>
    </source>
</evidence>
<evidence type="ECO:0000313" key="7">
    <source>
        <dbReference type="EMBL" id="KAJ8313883.1"/>
    </source>
</evidence>
<dbReference type="InterPro" id="IPR017981">
    <property type="entry name" value="GPCR_2-like_7TM"/>
</dbReference>
<feature type="transmembrane region" description="Helical" evidence="5">
    <location>
        <begin position="128"/>
        <end position="152"/>
    </location>
</feature>
<dbReference type="PANTHER" id="PTHR45620">
    <property type="entry name" value="PDF RECEPTOR-LIKE PROTEIN-RELATED"/>
    <property type="match status" value="1"/>
</dbReference>
<dbReference type="PANTHER" id="PTHR45620:SF1">
    <property type="entry name" value="G-PROTEIN COUPLED RECEPTORS FAMILY 2 PROFILE 2 DOMAIN-CONTAINING PROTEIN"/>
    <property type="match status" value="1"/>
</dbReference>
<dbReference type="Gene3D" id="1.20.1070.10">
    <property type="entry name" value="Rhodopsin 7-helix transmembrane proteins"/>
    <property type="match status" value="1"/>
</dbReference>
<dbReference type="InterPro" id="IPR000832">
    <property type="entry name" value="GPCR_2_secretin-like"/>
</dbReference>
<proteinExistence type="predicted"/>
<dbReference type="Pfam" id="PF00002">
    <property type="entry name" value="7tm_2"/>
    <property type="match status" value="1"/>
</dbReference>
<gene>
    <name evidence="7" type="ORF">KUTeg_008444</name>
</gene>
<accession>A0ABQ9F966</accession>
<comment type="subcellular location">
    <subcellularLocation>
        <location evidence="1">Membrane</location>
        <topology evidence="1">Multi-pass membrane protein</topology>
    </subcellularLocation>
</comment>
<keyword evidence="8" id="KW-1185">Reference proteome</keyword>
<evidence type="ECO:0000313" key="8">
    <source>
        <dbReference type="Proteomes" id="UP001217089"/>
    </source>
</evidence>
<feature type="transmembrane region" description="Helical" evidence="5">
    <location>
        <begin position="164"/>
        <end position="183"/>
    </location>
</feature>
<comment type="caution">
    <text evidence="7">The sequence shown here is derived from an EMBL/GenBank/DDBJ whole genome shotgun (WGS) entry which is preliminary data.</text>
</comment>
<organism evidence="7 8">
    <name type="scientific">Tegillarca granosa</name>
    <name type="common">Malaysian cockle</name>
    <name type="synonym">Anadara granosa</name>
    <dbReference type="NCBI Taxonomy" id="220873"/>
    <lineage>
        <taxon>Eukaryota</taxon>
        <taxon>Metazoa</taxon>
        <taxon>Spiralia</taxon>
        <taxon>Lophotrochozoa</taxon>
        <taxon>Mollusca</taxon>
        <taxon>Bivalvia</taxon>
        <taxon>Autobranchia</taxon>
        <taxon>Pteriomorphia</taxon>
        <taxon>Arcoida</taxon>
        <taxon>Arcoidea</taxon>
        <taxon>Arcidae</taxon>
        <taxon>Tegillarca</taxon>
    </lineage>
</organism>
<keyword evidence="2 5" id="KW-0812">Transmembrane</keyword>
<dbReference type="PROSITE" id="PS50261">
    <property type="entry name" value="G_PROTEIN_RECEP_F2_4"/>
    <property type="match status" value="1"/>
</dbReference>
<dbReference type="EMBL" id="JARBDR010000342">
    <property type="protein sequence ID" value="KAJ8313883.1"/>
    <property type="molecule type" value="Genomic_DNA"/>
</dbReference>
<sequence>MGRGMLVHRTKPGRIIMACLPGGQSFVLITEHLPKIKLMYNIGYGISLCSLVVAVIIMVCCRRLHSKSNTMHINLFLAFIMRALMSFIKESLFIHGLGLQKDIIKEENGDITFIDEGMHWECKLLYCIFIYGMSVNCMWIFMEALYLHMLVYRTLWTERNGVKMYMVLGWFGPLLFIIPWIIVRATLEDEL</sequence>
<evidence type="ECO:0000256" key="1">
    <source>
        <dbReference type="ARBA" id="ARBA00004141"/>
    </source>
</evidence>
<evidence type="ECO:0000256" key="4">
    <source>
        <dbReference type="ARBA" id="ARBA00023136"/>
    </source>
</evidence>
<evidence type="ECO:0000256" key="3">
    <source>
        <dbReference type="ARBA" id="ARBA00022989"/>
    </source>
</evidence>
<dbReference type="InterPro" id="IPR050332">
    <property type="entry name" value="GPCR_2"/>
</dbReference>
<feature type="domain" description="G-protein coupled receptors family 2 profile 2" evidence="6">
    <location>
        <begin position="36"/>
        <end position="191"/>
    </location>
</feature>
<name>A0ABQ9F966_TEGGR</name>
<keyword evidence="4 5" id="KW-0472">Membrane</keyword>
<reference evidence="7 8" key="1">
    <citation type="submission" date="2022-12" db="EMBL/GenBank/DDBJ databases">
        <title>Chromosome-level genome of Tegillarca granosa.</title>
        <authorList>
            <person name="Kim J."/>
        </authorList>
    </citation>
    <scope>NUCLEOTIDE SEQUENCE [LARGE SCALE GENOMIC DNA]</scope>
    <source>
        <strain evidence="7">Teg-2019</strain>
        <tissue evidence="7">Adductor muscle</tissue>
    </source>
</reference>
<dbReference type="Proteomes" id="UP001217089">
    <property type="component" value="Unassembled WGS sequence"/>
</dbReference>
<dbReference type="PRINTS" id="PR00249">
    <property type="entry name" value="GPCRSECRETIN"/>
</dbReference>
<evidence type="ECO:0000256" key="5">
    <source>
        <dbReference type="SAM" id="Phobius"/>
    </source>
</evidence>
<feature type="transmembrane region" description="Helical" evidence="5">
    <location>
        <begin position="42"/>
        <end position="61"/>
    </location>
</feature>
<keyword evidence="3 5" id="KW-1133">Transmembrane helix</keyword>
<feature type="transmembrane region" description="Helical" evidence="5">
    <location>
        <begin position="12"/>
        <end position="30"/>
    </location>
</feature>